<feature type="transmembrane region" description="Helical" evidence="2">
    <location>
        <begin position="385"/>
        <end position="408"/>
    </location>
</feature>
<protein>
    <recommendedName>
        <fullName evidence="3">DDE-1 domain-containing protein</fullName>
    </recommendedName>
</protein>
<evidence type="ECO:0000313" key="4">
    <source>
        <dbReference type="EMBL" id="KAJ8895869.1"/>
    </source>
</evidence>
<proteinExistence type="predicted"/>
<feature type="compositionally biased region" description="Polar residues" evidence="1">
    <location>
        <begin position="558"/>
        <end position="572"/>
    </location>
</feature>
<dbReference type="EMBL" id="JARBHB010000001">
    <property type="protein sequence ID" value="KAJ8895869.1"/>
    <property type="molecule type" value="Genomic_DNA"/>
</dbReference>
<dbReference type="Pfam" id="PF03184">
    <property type="entry name" value="DDE_1"/>
    <property type="match status" value="1"/>
</dbReference>
<feature type="transmembrane region" description="Helical" evidence="2">
    <location>
        <begin position="420"/>
        <end position="440"/>
    </location>
</feature>
<keyword evidence="2" id="KW-0472">Membrane</keyword>
<dbReference type="Proteomes" id="UP001159363">
    <property type="component" value="Chromosome 1"/>
</dbReference>
<gene>
    <name evidence="4" type="ORF">PR048_001209</name>
</gene>
<feature type="non-terminal residue" evidence="4">
    <location>
        <position position="789"/>
    </location>
</feature>
<keyword evidence="2" id="KW-1133">Transmembrane helix</keyword>
<feature type="transmembrane region" description="Helical" evidence="2">
    <location>
        <begin position="446"/>
        <end position="468"/>
    </location>
</feature>
<reference evidence="4 5" key="1">
    <citation type="submission" date="2023-02" db="EMBL/GenBank/DDBJ databases">
        <title>LHISI_Scaffold_Assembly.</title>
        <authorList>
            <person name="Stuart O.P."/>
            <person name="Cleave R."/>
            <person name="Magrath M.J.L."/>
            <person name="Mikheyev A.S."/>
        </authorList>
    </citation>
    <scope>NUCLEOTIDE SEQUENCE [LARGE SCALE GENOMIC DNA]</scope>
    <source>
        <strain evidence="4">Daus_M_001</strain>
        <tissue evidence="4">Leg muscle</tissue>
    </source>
</reference>
<dbReference type="InterPro" id="IPR004875">
    <property type="entry name" value="DDE_SF_endonuclease_dom"/>
</dbReference>
<name>A0ABQ9II26_9NEOP</name>
<feature type="transmembrane region" description="Helical" evidence="2">
    <location>
        <begin position="506"/>
        <end position="530"/>
    </location>
</feature>
<sequence>MAVVCKSDGGNSIFSMLIFNRKRMKQELKDGVPPGSVFACNDSGCMRLEWFDNFLAHVKPTEDDPALLILDGHLSHTKNLEVIVNTRENFLSILCLPPHCTHKLQHLDVGVMFPLSHYLYMALEKWMSNHPGRVVTLFQIGYTSVNHIYKPSINGFRKTGIVPYNPDFFTDIDFAAAKTTEHATSDGSDVPDKSIIADGPNGFEQNQNTVLEEQQENHDICQANSHASPSSSRCISPPNAIKPVPKMLVKQYSVRKRTSQGIIVITDSPYKNMLVEDWRQKLEQTEIKAARQQKKQNIVAAQKRSNSNECAAIKCRHIYNVGVNRNRQYQLSASDSELEYGEQSKCNYCTELFSNSLPGEGWLQCVACRMWAHDACASIEVLNEVLTTLLTVMLTVVHVVVNAVHAVLNAVHVVLNAVHVVLTAVHVVLTVVLTVVHAVVIAEQVVLTAVCVVLTAVCAVLSAVCAVLSAVHAVITVVHAVLTVVHAVLTAALTVVHVVMTAVCAVLMALLTVVYAVLTALHAVLTVDILDLRLVECLRMESPPPHRMLEQEVHTYGRTENSVGSTQRTPTRMQERVTPHPRLHTQGVSITLMGHLWNDRTMQLNISQLPYESTTLCKQSARLCKVQTFLAISPVFCAKNKHMAAHGGHPCTGMTEQEVHIHDGYCGREGKRKCFAGENWNFFPCTEIQDGGCDSLNHQPQAPILHTTGSHAGIVPNAATGQRVFSGSPVSPAPPFRHHSILISINLICSEDLAVKNCLSVIGLEGGLGEVLFGVETPATLLQKENILA</sequence>
<evidence type="ECO:0000256" key="2">
    <source>
        <dbReference type="SAM" id="Phobius"/>
    </source>
</evidence>
<keyword evidence="2" id="KW-0812">Transmembrane</keyword>
<accession>A0ABQ9II26</accession>
<feature type="region of interest" description="Disordered" evidence="1">
    <location>
        <begin position="558"/>
        <end position="579"/>
    </location>
</feature>
<comment type="caution">
    <text evidence="4">The sequence shown here is derived from an EMBL/GenBank/DDBJ whole genome shotgun (WGS) entry which is preliminary data.</text>
</comment>
<feature type="domain" description="DDE-1" evidence="3">
    <location>
        <begin position="3"/>
        <end position="129"/>
    </location>
</feature>
<evidence type="ECO:0000313" key="5">
    <source>
        <dbReference type="Proteomes" id="UP001159363"/>
    </source>
</evidence>
<keyword evidence="5" id="KW-1185">Reference proteome</keyword>
<feature type="transmembrane region" description="Helical" evidence="2">
    <location>
        <begin position="480"/>
        <end position="500"/>
    </location>
</feature>
<evidence type="ECO:0000256" key="1">
    <source>
        <dbReference type="SAM" id="MobiDB-lite"/>
    </source>
</evidence>
<evidence type="ECO:0000259" key="3">
    <source>
        <dbReference type="Pfam" id="PF03184"/>
    </source>
</evidence>
<organism evidence="4 5">
    <name type="scientific">Dryococelus australis</name>
    <dbReference type="NCBI Taxonomy" id="614101"/>
    <lineage>
        <taxon>Eukaryota</taxon>
        <taxon>Metazoa</taxon>
        <taxon>Ecdysozoa</taxon>
        <taxon>Arthropoda</taxon>
        <taxon>Hexapoda</taxon>
        <taxon>Insecta</taxon>
        <taxon>Pterygota</taxon>
        <taxon>Neoptera</taxon>
        <taxon>Polyneoptera</taxon>
        <taxon>Phasmatodea</taxon>
        <taxon>Verophasmatodea</taxon>
        <taxon>Anareolatae</taxon>
        <taxon>Phasmatidae</taxon>
        <taxon>Eurycanthinae</taxon>
        <taxon>Dryococelus</taxon>
    </lineage>
</organism>